<keyword evidence="2" id="KW-0067">ATP-binding</keyword>
<feature type="non-terminal residue" evidence="4">
    <location>
        <position position="2337"/>
    </location>
</feature>
<dbReference type="Proteomes" id="UP001165060">
    <property type="component" value="Unassembled WGS sequence"/>
</dbReference>
<reference evidence="4 5" key="1">
    <citation type="journal article" date="2023" name="Commun. Biol.">
        <title>Genome analysis of Parmales, the sister group of diatoms, reveals the evolutionary specialization of diatoms from phago-mixotrophs to photoautotrophs.</title>
        <authorList>
            <person name="Ban H."/>
            <person name="Sato S."/>
            <person name="Yoshikawa S."/>
            <person name="Yamada K."/>
            <person name="Nakamura Y."/>
            <person name="Ichinomiya M."/>
            <person name="Sato N."/>
            <person name="Blanc-Mathieu R."/>
            <person name="Endo H."/>
            <person name="Kuwata A."/>
            <person name="Ogata H."/>
        </authorList>
    </citation>
    <scope>NUCLEOTIDE SEQUENCE [LARGE SCALE GENOMIC DNA]</scope>
</reference>
<sequence length="2337" mass="253443">MNPTKIVKLTTRAQVFDNATTVMLSTVTEVGLNNARKKEAYNHHHSFEREAITFSISVARSWGSTEEEYNPFFNLLRDSIVDFGGELLSASPLGTSSSAANIASDRGELVVDGVFLSGDCPIRQSGGSKSHLEISDAAQNFVAFIYYILYDKNFLEMCAVYPAHGIGSAVNNIAAVSASVGIVAFNVCSTQGAICLVSSPALDESRAILNALRPAGVPNRNPASPGCFTSSKLTTLVYHIPSLSSGAPPVPVSPPPPLPSFDDISALVIDLELPCPGIGMPLSFVRRFHNDAELNYVNDWMKAGISPLFRTPLEEGDHIQSLTGCCFQSSLVAFNFTAPSSKPRSALSEFRRSIQAVVEMLEKHGGGVLNAVVENNQLHLTAYVPVELTSASFFVGKLSAQIKAAAIASDSSSSKRRRQKTNKAHAGFAPLRFAVLHHGDIMWRVGVNGGSVPYGSEVDEVAAQYQKLLGLGEDRGGVIYCHLDAVLAQEQVEHSKLISYYEIPGAPGWMEPRDVLTKVVTNVFQMRAWMAKETVQVAEALKLPNLVVSTSEDDEANMGIWITICENLLSRMEKEKESGDVDLLAYLPAECGVEQVIWISDYLPHKYRVKEESMSDEDDLEAKAEVTTSVKTQMLNHLLRSLVEELAPFVLVIEDLQWLDTGSWKMLATASQWTRGCMILATTRPVPPHAAFGYTEVCSSPIAKRHVLGPLDSTELEILVEKFSSKVISDALSSSTVFDKFKTASSGFPFLAVELLREAEADFKSSTLSSDTSEMGLSTTGGAAGVSSDAYTEEELDLLNFYYDMHKSNVGWRQIAWSEGVDYFDRDDDNSKIKQAKADGVVPNCKPFELLTEIMANARDINHIESVCKCVWKEMEPGVFVYVNRSVEHAACPRGKYSLLRKRMEKLHKSARLLGFVAVMGECLEGLEHLARVIQEDEASVAADVKLLSESMFLEQYKNDGTGANFVFRHKFIQQTAEALLTAEDCVTAHKLATGVYLEKLRLDSSDVRLMIGCAHHFEGAGMIEQARQHTVASAIALLRHGADKEGKTMLRKLQEHIKTLGPVRPVMAGFHSNSHEELFCLVNLGELEEAANLHKRLGSRSLSSCLPARVRYGTWLNRVVKVPPTPSLTILGDSEKAFRELECRLWLELAEANIASSSAATRIYYLRAHVTAGGRSGKTEAFVIALLSVSRYLVSVGKTDNATRLAVTAEQHLPENPSLNAEGWVSFCRGELLSSAGNFEEGSSFLRAAGLEWFEAGDYDLWVMSISHYLKSLCLLGNAVEAKVVVQDAIKQAISARTATATVELQELAVFVAVELGDVRWAEAIINGFGSKTIKLHRAAGRKAYLAPYLYLLVVEDLINEDMVVCKRMKALATVSKGLKSISALCDGHLEIILGNVSGACNESSGLFFKAINSSVEHGTVLVAAMAKVCLAEHSRAVLSTKISEALAALEAFSKAEAFTDKLGVLLLLAQLDPKNNEFRELNRTGGNLLYIQELVSSLIESGMLTYDDSNGVDLKNDANELVVPDNVQAVIASRLAGLSPNQQSLLQTASVIGREFALTLVLEVHPASEMLSTVANDMKEIVQKRLVERAVGSSGGSKNAMQFSHKFVQESIYESCLVSTRKTVHKNIARHLELSKADQLPKFYGQIGNHYFAADEWRSASLYLQLSAEVSEKNDMPKTVITELLRWFGIREKLGLSDGDPGVNGRYSTAKMEEGVVCAMMARAYEKLTKNVDADKYASRAMKKLGNSFPVTRVLQVKMVLKGFAWMNFMAFTGRAKSYDVEPSSHKEAYFDAIRLMASTKLKFNDLLGYLAATMMGALAKNPPIKTRLMVGQGLIFVAPALGMWRVYESCIKDVNRLSAECKDEALGAAILNNVNGVAYSAKGELKQSTTFFLRSGQSYLKLRDIKWWAISTSCGAMSLWENGLGSKALVLLMKSFEKAVETGDTAAVIQFSSVTADQLAHGPREAILDYLVLRQGAAAKVLTGAAMSEKDIEYADPTALGLLLYRAGKMGIDDAAKKLLQQYCPWTPTHLFLGDRTGFCTGILDLYDEAKKCEMDTVGGLRLDKFLLVVADTVKWLERMGAHYPYVKCWGLLFRGCLERRLGRVQKALKLLVEGVQAATASNSTACICYLWLELGVCEERLAMAAKAGHATGSKTSQKRPSLRSTAGSVARDAGGEGGGAVVRPETGAVLGGAGAGDFIRAFNHAADMAQEAGMERIVVKAAEKLRAHGITWQGVGGVGGLDVGGEGGGVGSLGVTSQGSRSVATRASEFGTTTAFGTTSAFGTSAASRPGSQIGTQGSGFSRGGSGTRKQTLRKNGGGEGGGGVTQTNLLKA</sequence>
<dbReference type="EMBL" id="BRYB01002875">
    <property type="protein sequence ID" value="GMI26879.1"/>
    <property type="molecule type" value="Genomic_DNA"/>
</dbReference>
<evidence type="ECO:0000256" key="2">
    <source>
        <dbReference type="ARBA" id="ARBA00022840"/>
    </source>
</evidence>
<evidence type="ECO:0000256" key="3">
    <source>
        <dbReference type="SAM" id="MobiDB-lite"/>
    </source>
</evidence>
<evidence type="ECO:0000256" key="1">
    <source>
        <dbReference type="ARBA" id="ARBA00022741"/>
    </source>
</evidence>
<keyword evidence="1" id="KW-0547">Nucleotide-binding</keyword>
<dbReference type="PANTHER" id="PTHR16305">
    <property type="entry name" value="TESTICULAR SOLUBLE ADENYLYL CYCLASE"/>
    <property type="match status" value="1"/>
</dbReference>
<gene>
    <name evidence="4" type="ORF">TeGR_g4312</name>
</gene>
<feature type="region of interest" description="Disordered" evidence="3">
    <location>
        <begin position="2280"/>
        <end position="2337"/>
    </location>
</feature>
<feature type="compositionally biased region" description="Gly residues" evidence="3">
    <location>
        <begin position="2320"/>
        <end position="2329"/>
    </location>
</feature>
<accession>A0ABQ6MIA6</accession>
<feature type="region of interest" description="Disordered" evidence="3">
    <location>
        <begin position="2152"/>
        <end position="2185"/>
    </location>
</feature>
<evidence type="ECO:0000313" key="4">
    <source>
        <dbReference type="EMBL" id="GMI26879.1"/>
    </source>
</evidence>
<feature type="compositionally biased region" description="Gly residues" evidence="3">
    <location>
        <begin position="2301"/>
        <end position="2311"/>
    </location>
</feature>
<name>A0ABQ6MIA6_9STRA</name>
<protein>
    <submittedName>
        <fullName evidence="4">Uncharacterized protein</fullName>
    </submittedName>
</protein>
<feature type="compositionally biased region" description="Low complexity" evidence="3">
    <location>
        <begin position="2280"/>
        <end position="2292"/>
    </location>
</feature>
<dbReference type="PANTHER" id="PTHR16305:SF28">
    <property type="entry name" value="GUANYLATE CYCLASE DOMAIN-CONTAINING PROTEIN"/>
    <property type="match status" value="1"/>
</dbReference>
<keyword evidence="5" id="KW-1185">Reference proteome</keyword>
<organism evidence="4 5">
    <name type="scientific">Tetraparma gracilis</name>
    <dbReference type="NCBI Taxonomy" id="2962635"/>
    <lineage>
        <taxon>Eukaryota</taxon>
        <taxon>Sar</taxon>
        <taxon>Stramenopiles</taxon>
        <taxon>Ochrophyta</taxon>
        <taxon>Bolidophyceae</taxon>
        <taxon>Parmales</taxon>
        <taxon>Triparmaceae</taxon>
        <taxon>Tetraparma</taxon>
    </lineage>
</organism>
<proteinExistence type="predicted"/>
<comment type="caution">
    <text evidence="4">The sequence shown here is derived from an EMBL/GenBank/DDBJ whole genome shotgun (WGS) entry which is preliminary data.</text>
</comment>
<evidence type="ECO:0000313" key="5">
    <source>
        <dbReference type="Proteomes" id="UP001165060"/>
    </source>
</evidence>